<evidence type="ECO:0000256" key="2">
    <source>
        <dbReference type="ARBA" id="ARBA00022614"/>
    </source>
</evidence>
<sequence length="274" mass="30517">MYIDLSSNQFNCLLPSLPLKGSVLDFSNNKFRGSITDLCSKASSWEYLDLSNNLLSGQLPDCFANQMSLKFLNLAHNNFSGKIPLPNNISSLRLQNNSFTGEIPASLRNCTSLHFLDLSENKLTGEIPTWVGDRLSKLVLLNLRSNRFFGTVPLNLYCLPRLQVLDISLNKISGAIPKCLSNLSAMVRQVEFELYTYIQSSKFVQFEDAEVTWKGKENEYIKSLQLVKLIDLSSNNLVDEIPPEITSLVGLVGLNLSRNNLSGLLPVKLGQLGL</sequence>
<dbReference type="Gramene" id="OE9A056165T1">
    <property type="protein sequence ID" value="OE9A056165C1"/>
    <property type="gene ID" value="OE9A056165"/>
</dbReference>
<dbReference type="PRINTS" id="PR00019">
    <property type="entry name" value="LEURICHRPT"/>
</dbReference>
<dbReference type="InterPro" id="IPR001611">
    <property type="entry name" value="Leu-rich_rpt"/>
</dbReference>
<protein>
    <submittedName>
        <fullName evidence="9">LRR receptor-like serine threonine- kinase GSO1</fullName>
    </submittedName>
</protein>
<dbReference type="InterPro" id="IPR032675">
    <property type="entry name" value="LRR_dom_sf"/>
</dbReference>
<evidence type="ECO:0000313" key="9">
    <source>
        <dbReference type="EMBL" id="CAA2964033.1"/>
    </source>
</evidence>
<dbReference type="InterPro" id="IPR046956">
    <property type="entry name" value="RLP23-like"/>
</dbReference>
<keyword evidence="9" id="KW-0418">Kinase</keyword>
<keyword evidence="2" id="KW-0433">Leucine-rich repeat</keyword>
<keyword evidence="4" id="KW-0732">Signal</keyword>
<proteinExistence type="predicted"/>
<evidence type="ECO:0000256" key="5">
    <source>
        <dbReference type="ARBA" id="ARBA00022737"/>
    </source>
</evidence>
<keyword evidence="6" id="KW-1133">Transmembrane helix</keyword>
<evidence type="ECO:0000313" key="10">
    <source>
        <dbReference type="Proteomes" id="UP000594638"/>
    </source>
</evidence>
<dbReference type="PANTHER" id="PTHR48063">
    <property type="entry name" value="LRR RECEPTOR-LIKE KINASE"/>
    <property type="match status" value="1"/>
</dbReference>
<keyword evidence="3" id="KW-0812">Transmembrane</keyword>
<dbReference type="AlphaFoldDB" id="A0A8S0Q711"/>
<evidence type="ECO:0000256" key="6">
    <source>
        <dbReference type="ARBA" id="ARBA00022989"/>
    </source>
</evidence>
<evidence type="ECO:0000256" key="4">
    <source>
        <dbReference type="ARBA" id="ARBA00022729"/>
    </source>
</evidence>
<reference evidence="9 10" key="1">
    <citation type="submission" date="2019-12" db="EMBL/GenBank/DDBJ databases">
        <authorList>
            <person name="Alioto T."/>
            <person name="Alioto T."/>
            <person name="Gomez Garrido J."/>
        </authorList>
    </citation>
    <scope>NUCLEOTIDE SEQUENCE [LARGE SCALE GENOMIC DNA]</scope>
</reference>
<comment type="subcellular location">
    <subcellularLocation>
        <location evidence="1">Membrane</location>
        <topology evidence="1">Single-pass type I membrane protein</topology>
    </subcellularLocation>
</comment>
<keyword evidence="9" id="KW-0808">Transferase</keyword>
<keyword evidence="5" id="KW-0677">Repeat</keyword>
<keyword evidence="7" id="KW-0472">Membrane</keyword>
<dbReference type="PANTHER" id="PTHR48063:SF101">
    <property type="entry name" value="LRR RECEPTOR-LIKE SERINE_THREONINE-PROTEIN KINASE FLS2"/>
    <property type="match status" value="1"/>
</dbReference>
<evidence type="ECO:0000256" key="7">
    <source>
        <dbReference type="ARBA" id="ARBA00023136"/>
    </source>
</evidence>
<evidence type="ECO:0000256" key="3">
    <source>
        <dbReference type="ARBA" id="ARBA00022692"/>
    </source>
</evidence>
<organism evidence="9 10">
    <name type="scientific">Olea europaea subsp. europaea</name>
    <dbReference type="NCBI Taxonomy" id="158383"/>
    <lineage>
        <taxon>Eukaryota</taxon>
        <taxon>Viridiplantae</taxon>
        <taxon>Streptophyta</taxon>
        <taxon>Embryophyta</taxon>
        <taxon>Tracheophyta</taxon>
        <taxon>Spermatophyta</taxon>
        <taxon>Magnoliopsida</taxon>
        <taxon>eudicotyledons</taxon>
        <taxon>Gunneridae</taxon>
        <taxon>Pentapetalae</taxon>
        <taxon>asterids</taxon>
        <taxon>lamiids</taxon>
        <taxon>Lamiales</taxon>
        <taxon>Oleaceae</taxon>
        <taxon>Oleeae</taxon>
        <taxon>Olea</taxon>
    </lineage>
</organism>
<keyword evidence="8" id="KW-0325">Glycoprotein</keyword>
<dbReference type="GO" id="GO:0016301">
    <property type="term" value="F:kinase activity"/>
    <property type="evidence" value="ECO:0007669"/>
    <property type="project" value="UniProtKB-KW"/>
</dbReference>
<keyword evidence="10" id="KW-1185">Reference proteome</keyword>
<evidence type="ECO:0000256" key="8">
    <source>
        <dbReference type="ARBA" id="ARBA00023180"/>
    </source>
</evidence>
<gene>
    <name evidence="9" type="ORF">OLEA9_A056165</name>
</gene>
<dbReference type="Proteomes" id="UP000594638">
    <property type="component" value="Unassembled WGS sequence"/>
</dbReference>
<dbReference type="OrthoDB" id="8731593at2759"/>
<comment type="caution">
    <text evidence="9">The sequence shown here is derived from an EMBL/GenBank/DDBJ whole genome shotgun (WGS) entry which is preliminary data.</text>
</comment>
<dbReference type="Pfam" id="PF00560">
    <property type="entry name" value="LRR_1"/>
    <property type="match status" value="7"/>
</dbReference>
<dbReference type="Gene3D" id="3.80.10.10">
    <property type="entry name" value="Ribonuclease Inhibitor"/>
    <property type="match status" value="1"/>
</dbReference>
<name>A0A8S0Q711_OLEEU</name>
<dbReference type="GO" id="GO:0016020">
    <property type="term" value="C:membrane"/>
    <property type="evidence" value="ECO:0007669"/>
    <property type="project" value="UniProtKB-SubCell"/>
</dbReference>
<accession>A0A8S0Q711</accession>
<evidence type="ECO:0000256" key="1">
    <source>
        <dbReference type="ARBA" id="ARBA00004479"/>
    </source>
</evidence>
<dbReference type="EMBL" id="CACTIH010001817">
    <property type="protein sequence ID" value="CAA2964033.1"/>
    <property type="molecule type" value="Genomic_DNA"/>
</dbReference>
<keyword evidence="9" id="KW-0675">Receptor</keyword>
<dbReference type="FunFam" id="3.80.10.10:FF:000041">
    <property type="entry name" value="LRR receptor-like serine/threonine-protein kinase ERECTA"/>
    <property type="match status" value="1"/>
</dbReference>
<dbReference type="SUPFAM" id="SSF52058">
    <property type="entry name" value="L domain-like"/>
    <property type="match status" value="1"/>
</dbReference>